<dbReference type="CDD" id="cd01040">
    <property type="entry name" value="Mb-like"/>
    <property type="match status" value="1"/>
</dbReference>
<dbReference type="GO" id="GO:0005344">
    <property type="term" value="F:oxygen carrier activity"/>
    <property type="evidence" value="ECO:0007669"/>
    <property type="project" value="UniProtKB-KW"/>
</dbReference>
<dbReference type="InterPro" id="IPR044399">
    <property type="entry name" value="Mb-like_M"/>
</dbReference>
<evidence type="ECO:0000313" key="8">
    <source>
        <dbReference type="EMBL" id="KAJ9590153.1"/>
    </source>
</evidence>
<evidence type="ECO:0000256" key="3">
    <source>
        <dbReference type="ARBA" id="ARBA00022621"/>
    </source>
</evidence>
<evidence type="ECO:0000256" key="4">
    <source>
        <dbReference type="ARBA" id="ARBA00022723"/>
    </source>
</evidence>
<dbReference type="Proteomes" id="UP001233999">
    <property type="component" value="Unassembled WGS sequence"/>
</dbReference>
<dbReference type="InterPro" id="IPR000971">
    <property type="entry name" value="Globin"/>
</dbReference>
<dbReference type="GO" id="GO:0005833">
    <property type="term" value="C:hemoglobin complex"/>
    <property type="evidence" value="ECO:0007669"/>
    <property type="project" value="InterPro"/>
</dbReference>
<keyword evidence="2 6" id="KW-0349">Heme</keyword>
<dbReference type="PRINTS" id="PR00611">
    <property type="entry name" value="ERYTHCRUORIN"/>
</dbReference>
<dbReference type="InterPro" id="IPR009050">
    <property type="entry name" value="Globin-like_sf"/>
</dbReference>
<keyword evidence="1 6" id="KW-0813">Transport</keyword>
<evidence type="ECO:0000256" key="1">
    <source>
        <dbReference type="ARBA" id="ARBA00022448"/>
    </source>
</evidence>
<reference evidence="8" key="2">
    <citation type="submission" date="2023-05" db="EMBL/GenBank/DDBJ databases">
        <authorList>
            <person name="Fouks B."/>
        </authorList>
    </citation>
    <scope>NUCLEOTIDE SEQUENCE</scope>
    <source>
        <strain evidence="8">Stay&amp;Tobe</strain>
        <tissue evidence="8">Testes</tissue>
    </source>
</reference>
<feature type="non-terminal residue" evidence="8">
    <location>
        <position position="197"/>
    </location>
</feature>
<comment type="similarity">
    <text evidence="6">Belongs to the globin family.</text>
</comment>
<dbReference type="InterPro" id="IPR012292">
    <property type="entry name" value="Globin/Proto"/>
</dbReference>
<dbReference type="EMBL" id="JASPKZ010004554">
    <property type="protein sequence ID" value="KAJ9590153.1"/>
    <property type="molecule type" value="Genomic_DNA"/>
</dbReference>
<dbReference type="Pfam" id="PF00042">
    <property type="entry name" value="Globin"/>
    <property type="match status" value="1"/>
</dbReference>
<evidence type="ECO:0000259" key="7">
    <source>
        <dbReference type="PROSITE" id="PS01033"/>
    </source>
</evidence>
<dbReference type="Gene3D" id="1.10.490.10">
    <property type="entry name" value="Globins"/>
    <property type="match status" value="1"/>
</dbReference>
<organism evidence="8 9">
    <name type="scientific">Diploptera punctata</name>
    <name type="common">Pacific beetle cockroach</name>
    <dbReference type="NCBI Taxonomy" id="6984"/>
    <lineage>
        <taxon>Eukaryota</taxon>
        <taxon>Metazoa</taxon>
        <taxon>Ecdysozoa</taxon>
        <taxon>Arthropoda</taxon>
        <taxon>Hexapoda</taxon>
        <taxon>Insecta</taxon>
        <taxon>Pterygota</taxon>
        <taxon>Neoptera</taxon>
        <taxon>Polyneoptera</taxon>
        <taxon>Dictyoptera</taxon>
        <taxon>Blattodea</taxon>
        <taxon>Blaberoidea</taxon>
        <taxon>Blaberidae</taxon>
        <taxon>Diplopterinae</taxon>
        <taxon>Diploptera</taxon>
    </lineage>
</organism>
<keyword evidence="9" id="KW-1185">Reference proteome</keyword>
<proteinExistence type="inferred from homology"/>
<keyword evidence="4" id="KW-0479">Metal-binding</keyword>
<evidence type="ECO:0000256" key="6">
    <source>
        <dbReference type="RuleBase" id="RU000356"/>
    </source>
</evidence>
<feature type="domain" description="Globin" evidence="7">
    <location>
        <begin position="30"/>
        <end position="156"/>
    </location>
</feature>
<dbReference type="InterPro" id="IPR002336">
    <property type="entry name" value="Erythrocruorin"/>
</dbReference>
<dbReference type="PANTHER" id="PTHR47217">
    <property type="entry name" value="GLOBIN-LIKE PROTEIN"/>
    <property type="match status" value="1"/>
</dbReference>
<dbReference type="SUPFAM" id="SSF46458">
    <property type="entry name" value="Globin-like"/>
    <property type="match status" value="1"/>
</dbReference>
<dbReference type="PANTHER" id="PTHR47217:SF1">
    <property type="entry name" value="GLOBIN-LIKE PROTEIN"/>
    <property type="match status" value="1"/>
</dbReference>
<gene>
    <name evidence="8" type="ORF">L9F63_016738</name>
</gene>
<evidence type="ECO:0000256" key="5">
    <source>
        <dbReference type="ARBA" id="ARBA00023004"/>
    </source>
</evidence>
<evidence type="ECO:0000313" key="9">
    <source>
        <dbReference type="Proteomes" id="UP001233999"/>
    </source>
</evidence>
<dbReference type="GO" id="GO:0005576">
    <property type="term" value="C:extracellular region"/>
    <property type="evidence" value="ECO:0007669"/>
    <property type="project" value="InterPro"/>
</dbReference>
<dbReference type="GO" id="GO:0019825">
    <property type="term" value="F:oxygen binding"/>
    <property type="evidence" value="ECO:0007669"/>
    <property type="project" value="InterPro"/>
</dbReference>
<dbReference type="GO" id="GO:0020037">
    <property type="term" value="F:heme binding"/>
    <property type="evidence" value="ECO:0007669"/>
    <property type="project" value="InterPro"/>
</dbReference>
<protein>
    <recommendedName>
        <fullName evidence="7">Globin domain-containing protein</fullName>
    </recommendedName>
</protein>
<keyword evidence="5" id="KW-0408">Iron</keyword>
<accession>A0AAD8A2C1</accession>
<keyword evidence="3 6" id="KW-0561">Oxygen transport</keyword>
<sequence>IIPGSIAVKMGGWLTALTGGNLDVPDPATGLTPREKNCVRRNWDLVKADIKQNGIDLLMLFFEDNPSYQNYFKAFKDVPFKELPKNPRFHAHCTSVMYALTSVVDNLDDPECLVEMLSKLGENHQRRGINRQEFINLKSVVIKLFKTKLGIEVHERRRSSLEQDTGRGLLCYIQGNRQSSGRDFSESLTVQHYTGCL</sequence>
<reference evidence="8" key="1">
    <citation type="journal article" date="2023" name="IScience">
        <title>Live-bearing cockroach genome reveals convergent evolutionary mechanisms linked to viviparity in insects and beyond.</title>
        <authorList>
            <person name="Fouks B."/>
            <person name="Harrison M.C."/>
            <person name="Mikhailova A.A."/>
            <person name="Marchal E."/>
            <person name="English S."/>
            <person name="Carruthers M."/>
            <person name="Jennings E.C."/>
            <person name="Chiamaka E.L."/>
            <person name="Frigard R.A."/>
            <person name="Pippel M."/>
            <person name="Attardo G.M."/>
            <person name="Benoit J.B."/>
            <person name="Bornberg-Bauer E."/>
            <person name="Tobe S.S."/>
        </authorList>
    </citation>
    <scope>NUCLEOTIDE SEQUENCE</scope>
    <source>
        <strain evidence="8">Stay&amp;Tobe</strain>
    </source>
</reference>
<name>A0AAD8A2C1_DIPPU</name>
<evidence type="ECO:0000256" key="2">
    <source>
        <dbReference type="ARBA" id="ARBA00022617"/>
    </source>
</evidence>
<dbReference type="PROSITE" id="PS01033">
    <property type="entry name" value="GLOBIN"/>
    <property type="match status" value="1"/>
</dbReference>
<dbReference type="GO" id="GO:0046872">
    <property type="term" value="F:metal ion binding"/>
    <property type="evidence" value="ECO:0007669"/>
    <property type="project" value="UniProtKB-KW"/>
</dbReference>
<comment type="caution">
    <text evidence="8">The sequence shown here is derived from an EMBL/GenBank/DDBJ whole genome shotgun (WGS) entry which is preliminary data.</text>
</comment>
<dbReference type="AlphaFoldDB" id="A0AAD8A2C1"/>